<accession>A0A233RII1</accession>
<dbReference type="GO" id="GO:0003700">
    <property type="term" value="F:DNA-binding transcription factor activity"/>
    <property type="evidence" value="ECO:0007669"/>
    <property type="project" value="InterPro"/>
</dbReference>
<dbReference type="Proteomes" id="UP000242757">
    <property type="component" value="Unassembled WGS sequence"/>
</dbReference>
<dbReference type="SUPFAM" id="SSF46785">
    <property type="entry name" value="Winged helix' DNA-binding domain"/>
    <property type="match status" value="1"/>
</dbReference>
<evidence type="ECO:0000256" key="2">
    <source>
        <dbReference type="ARBA" id="ARBA00023015"/>
    </source>
</evidence>
<evidence type="ECO:0000256" key="1">
    <source>
        <dbReference type="ARBA" id="ARBA00009437"/>
    </source>
</evidence>
<keyword evidence="4" id="KW-0804">Transcription</keyword>
<dbReference type="InterPro" id="IPR036390">
    <property type="entry name" value="WH_DNA-bd_sf"/>
</dbReference>
<dbReference type="Gene3D" id="3.40.190.290">
    <property type="match status" value="1"/>
</dbReference>
<dbReference type="PANTHER" id="PTHR30126">
    <property type="entry name" value="HTH-TYPE TRANSCRIPTIONAL REGULATOR"/>
    <property type="match status" value="1"/>
</dbReference>
<comment type="similarity">
    <text evidence="1">Belongs to the LysR transcriptional regulatory family.</text>
</comment>
<organism evidence="6 7">
    <name type="scientific">Oceanimonas doudoroffii</name>
    <dbReference type="NCBI Taxonomy" id="84158"/>
    <lineage>
        <taxon>Bacteria</taxon>
        <taxon>Pseudomonadati</taxon>
        <taxon>Pseudomonadota</taxon>
        <taxon>Gammaproteobacteria</taxon>
        <taxon>Aeromonadales</taxon>
        <taxon>Aeromonadaceae</taxon>
        <taxon>Oceanimonas</taxon>
    </lineage>
</organism>
<dbReference type="InterPro" id="IPR000847">
    <property type="entry name" value="LysR_HTH_N"/>
</dbReference>
<dbReference type="CDD" id="cd05466">
    <property type="entry name" value="PBP2_LTTR_substrate"/>
    <property type="match status" value="1"/>
</dbReference>
<dbReference type="Gene3D" id="1.10.10.10">
    <property type="entry name" value="Winged helix-like DNA-binding domain superfamily/Winged helix DNA-binding domain"/>
    <property type="match status" value="1"/>
</dbReference>
<keyword evidence="2" id="KW-0805">Transcription regulation</keyword>
<reference evidence="6 7" key="1">
    <citation type="submission" date="2017-08" db="EMBL/GenBank/DDBJ databases">
        <title>A Genome Sequence of Oceanimonas doudoroffii ATCC 27123T.</title>
        <authorList>
            <person name="Brennan M.A."/>
            <person name="Maclea K.S."/>
            <person name="Mcclelland W.D."/>
            <person name="Trachtenberg A.M."/>
        </authorList>
    </citation>
    <scope>NUCLEOTIDE SEQUENCE [LARGE SCALE GENOMIC DNA]</scope>
    <source>
        <strain evidence="6 7">ATCC 27123</strain>
    </source>
</reference>
<dbReference type="PROSITE" id="PS50931">
    <property type="entry name" value="HTH_LYSR"/>
    <property type="match status" value="1"/>
</dbReference>
<protein>
    <submittedName>
        <fullName evidence="6">LysR family transcriptional regulator</fullName>
    </submittedName>
</protein>
<evidence type="ECO:0000313" key="6">
    <source>
        <dbReference type="EMBL" id="OXY83201.1"/>
    </source>
</evidence>
<evidence type="ECO:0000256" key="3">
    <source>
        <dbReference type="ARBA" id="ARBA00023125"/>
    </source>
</evidence>
<dbReference type="InterPro" id="IPR036388">
    <property type="entry name" value="WH-like_DNA-bd_sf"/>
</dbReference>
<sequence>MATSKMHFTGQISDFDLRLLRVFKVVVESNSFTAAGVELNVSRSAVSASMLDLEHRLGFKLCERGRSGFSLTDAGRQIYENMQQLLDSLDTFRDQVNAIHSSLKGDLSIGITDNLITVRQMRIVNSLQRLKREAPDVKINIRMMPPNEIEKGVLNGFFHIGIVPTAREHAGLEYIPMYDEKLGLYCGEQHPLFNTPEIELTPKSILEHDTIVPAYAQPEYMQHIYRKHKIAATVSDREGAAFLLMTGCFIGYLPTHYAENWVRENSFRRLLPREFDYSIKYTAITKSGNHSDLVLNSYLTALHGTEY</sequence>
<proteinExistence type="inferred from homology"/>
<feature type="domain" description="HTH lysR-type" evidence="5">
    <location>
        <begin position="15"/>
        <end position="72"/>
    </location>
</feature>
<keyword evidence="3" id="KW-0238">DNA-binding</keyword>
<dbReference type="AlphaFoldDB" id="A0A233RII1"/>
<dbReference type="SUPFAM" id="SSF53850">
    <property type="entry name" value="Periplasmic binding protein-like II"/>
    <property type="match status" value="1"/>
</dbReference>
<dbReference type="OrthoDB" id="8587655at2"/>
<comment type="caution">
    <text evidence="6">The sequence shown here is derived from an EMBL/GenBank/DDBJ whole genome shotgun (WGS) entry which is preliminary data.</text>
</comment>
<dbReference type="InterPro" id="IPR005119">
    <property type="entry name" value="LysR_subst-bd"/>
</dbReference>
<dbReference type="RefSeq" id="WP_094199976.1">
    <property type="nucleotide sequence ID" value="NZ_NBIM01000001.1"/>
</dbReference>
<evidence type="ECO:0000256" key="4">
    <source>
        <dbReference type="ARBA" id="ARBA00023163"/>
    </source>
</evidence>
<dbReference type="PANTHER" id="PTHR30126:SF98">
    <property type="entry name" value="HTH-TYPE TRANSCRIPTIONAL ACTIVATOR BAUR"/>
    <property type="match status" value="1"/>
</dbReference>
<dbReference type="Pfam" id="PF00126">
    <property type="entry name" value="HTH_1"/>
    <property type="match status" value="1"/>
</dbReference>
<dbReference type="FunFam" id="1.10.10.10:FF:000001">
    <property type="entry name" value="LysR family transcriptional regulator"/>
    <property type="match status" value="1"/>
</dbReference>
<keyword evidence="7" id="KW-1185">Reference proteome</keyword>
<name>A0A233RII1_9GAMM</name>
<dbReference type="GO" id="GO:0000976">
    <property type="term" value="F:transcription cis-regulatory region binding"/>
    <property type="evidence" value="ECO:0007669"/>
    <property type="project" value="TreeGrafter"/>
</dbReference>
<dbReference type="EMBL" id="NBIM01000001">
    <property type="protein sequence ID" value="OXY83201.1"/>
    <property type="molecule type" value="Genomic_DNA"/>
</dbReference>
<evidence type="ECO:0000313" key="7">
    <source>
        <dbReference type="Proteomes" id="UP000242757"/>
    </source>
</evidence>
<dbReference type="Pfam" id="PF03466">
    <property type="entry name" value="LysR_substrate"/>
    <property type="match status" value="1"/>
</dbReference>
<evidence type="ECO:0000259" key="5">
    <source>
        <dbReference type="PROSITE" id="PS50931"/>
    </source>
</evidence>
<gene>
    <name evidence="6" type="ORF">B6S08_06820</name>
</gene>